<evidence type="ECO:0008006" key="4">
    <source>
        <dbReference type="Google" id="ProtNLM"/>
    </source>
</evidence>
<dbReference type="SUPFAM" id="SSF110849">
    <property type="entry name" value="ParB/Sulfiredoxin"/>
    <property type="match status" value="1"/>
</dbReference>
<name>A0A2K8QHU0_9GAMM</name>
<accession>A0A2K8QHU0</accession>
<evidence type="ECO:0000256" key="1">
    <source>
        <dbReference type="SAM" id="MobiDB-lite"/>
    </source>
</evidence>
<feature type="compositionally biased region" description="Polar residues" evidence="1">
    <location>
        <begin position="349"/>
        <end position="364"/>
    </location>
</feature>
<dbReference type="Proteomes" id="UP000231901">
    <property type="component" value="Chromosome"/>
</dbReference>
<dbReference type="EMBL" id="CP025003">
    <property type="protein sequence ID" value="ATZ93002.1"/>
    <property type="molecule type" value="Genomic_DNA"/>
</dbReference>
<reference evidence="3" key="1">
    <citation type="journal article" date="2018" name="Genome Announc.">
        <title>Complete genome sequence of a Dickeya fangzhongdai type strain causing bleeding canker of pear tree trunks.</title>
        <authorList>
            <person name="Zhao Y."/>
            <person name="Tian Y."/>
            <person name="Li X."/>
            <person name="Hu B."/>
        </authorList>
    </citation>
    <scope>NUCLEOTIDE SEQUENCE [LARGE SCALE GENOMIC DNA]</scope>
    <source>
        <strain evidence="3">DSM 101947</strain>
    </source>
</reference>
<proteinExistence type="predicted"/>
<evidence type="ECO:0000313" key="2">
    <source>
        <dbReference type="EMBL" id="ATZ93002.1"/>
    </source>
</evidence>
<keyword evidence="3" id="KW-1185">Reference proteome</keyword>
<feature type="region of interest" description="Disordered" evidence="1">
    <location>
        <begin position="386"/>
        <end position="448"/>
    </location>
</feature>
<dbReference type="GeneID" id="66563274"/>
<dbReference type="InterPro" id="IPR036086">
    <property type="entry name" value="ParB/Sulfiredoxin_sf"/>
</dbReference>
<dbReference type="KEGG" id="dfn:CVE23_02825"/>
<dbReference type="InterPro" id="IPR022304">
    <property type="entry name" value="ICE_PFGI_1_ParB"/>
</dbReference>
<evidence type="ECO:0000313" key="3">
    <source>
        <dbReference type="Proteomes" id="UP000231901"/>
    </source>
</evidence>
<dbReference type="RefSeq" id="WP_100848831.1">
    <property type="nucleotide sequence ID" value="NZ_BMJF01000003.1"/>
</dbReference>
<feature type="region of interest" description="Disordered" evidence="1">
    <location>
        <begin position="297"/>
        <end position="372"/>
    </location>
</feature>
<dbReference type="AlphaFoldDB" id="A0A2K8QHU0"/>
<sequence length="582" mass="64920">MKGKIASLQLGSAMLQGSREPSQQVAALPISEMPMVLTLDQMAPHPDNPRKSRNPKYEEIKESIRHRGLDTVLKVTRDPNVPDIFVFSDGGNTRYEILSELWAETRDERFFRHTVIFKPWPGRLQCVIGHLAENEVRGELTFIEKAFGVQTARALYEEQLGKSVSLRELATLLTEEGLPIDHSSISRMESTLTYLYPHMPDLLESGMGAPQIRSLLSLRHDAEKVWSEYALNTSPDVPFETVFGDCCKKFDSPDHWSLDMFRDEFIGDLIRALPHPSLNYDRWLMELDPKVRNQRKLFGETEPLPTFLSDTDSNKSHDEGNQSPESHAIKPPTPMSNGGETQPWPQPNPTRQTAPDVNPTSGINHEQGPAFTPMSSALNEIRVTAGEGGGVPEHLDDDGEYETNDLNMAPGTPFLHSGSTPLTNDGEYVAPLSEPHSPTQPSGSVSFANSGLEPVTDIWQISSLQDDIEHLQDCAYRLAFELADAMGHTNEVYEAKGLMDAGYTTSSVSDTAFILFLGGLAGQHGETPFNMFSFCLNFIGSTMKADLPVLPDIYVVKTMRLIRVLRRLRELQRQVVSEQTEQ</sequence>
<feature type="compositionally biased region" description="Polar residues" evidence="1">
    <location>
        <begin position="436"/>
        <end position="448"/>
    </location>
</feature>
<dbReference type="NCBIfam" id="TIGR03764">
    <property type="entry name" value="ICE_PFGI_1_parB"/>
    <property type="match status" value="1"/>
</dbReference>
<protein>
    <recommendedName>
        <fullName evidence="4">Chromosome partitioning protein ParB</fullName>
    </recommendedName>
</protein>
<gene>
    <name evidence="2" type="ORF">CVE23_02825</name>
</gene>
<organism evidence="2 3">
    <name type="scientific">Dickeya fangzhongdai</name>
    <dbReference type="NCBI Taxonomy" id="1778540"/>
    <lineage>
        <taxon>Bacteria</taxon>
        <taxon>Pseudomonadati</taxon>
        <taxon>Pseudomonadota</taxon>
        <taxon>Gammaproteobacteria</taxon>
        <taxon>Enterobacterales</taxon>
        <taxon>Pectobacteriaceae</taxon>
        <taxon>Dickeya</taxon>
    </lineage>
</organism>